<dbReference type="Proteomes" id="UP000198984">
    <property type="component" value="Unassembled WGS sequence"/>
</dbReference>
<feature type="transmembrane region" description="Helical" evidence="7">
    <location>
        <begin position="381"/>
        <end position="400"/>
    </location>
</feature>
<evidence type="ECO:0000256" key="5">
    <source>
        <dbReference type="ARBA" id="ARBA00023136"/>
    </source>
</evidence>
<evidence type="ECO:0000313" key="10">
    <source>
        <dbReference type="EMBL" id="SEN72383.1"/>
    </source>
</evidence>
<feature type="domain" description="MacB-like periplasmic core" evidence="9">
    <location>
        <begin position="21"/>
        <end position="245"/>
    </location>
</feature>
<keyword evidence="5 7" id="KW-0472">Membrane</keyword>
<dbReference type="Pfam" id="PF12704">
    <property type="entry name" value="MacB_PCD"/>
    <property type="match status" value="1"/>
</dbReference>
<evidence type="ECO:0000256" key="7">
    <source>
        <dbReference type="SAM" id="Phobius"/>
    </source>
</evidence>
<dbReference type="GO" id="GO:0022857">
    <property type="term" value="F:transmembrane transporter activity"/>
    <property type="evidence" value="ECO:0007669"/>
    <property type="project" value="TreeGrafter"/>
</dbReference>
<feature type="transmembrane region" description="Helical" evidence="7">
    <location>
        <begin position="21"/>
        <end position="42"/>
    </location>
</feature>
<sequence length="415" mass="45892">MFDFDNWQEIWSSVKKHKLRTLLTAFGVFWGILMLVLLLGAGKGLQNGVYQMFSSAARNSIYIWPEITRTPYKGLAPGRKITFDNGDYQAIQHKVPDIQYLAPGLNPNGKINMVYRQKSMAFTLKGVHPDLQHIKTMAFPKGRFLNILDLQQERKVAVIGERIREVFFPRQDPIGQFINIQGVPFRVVGCFTTEESASHKEDAETVFVPLYTLQHTFDYKDNISLFTVCPRPNVPAEKVEAAIRSLMAARHTIQPQDTEAMGSFNSEKEFNKYVSLFAGIRLFIWIVGAGTIVAGIIGVSNIMLIIVKERTREIGVRKALGATPASIISLIIMESVVITSAAGYVGLITGMGIIAGVRNFLDSSGFKSEFFKDPQIDLQVALTAVIILVVTGALAGLVPAGNAARINPIEALKTE</sequence>
<dbReference type="OrthoDB" id="9770036at2"/>
<keyword evidence="4 7" id="KW-1133">Transmembrane helix</keyword>
<dbReference type="PANTHER" id="PTHR30572:SF4">
    <property type="entry name" value="ABC TRANSPORTER PERMEASE YTRF"/>
    <property type="match status" value="1"/>
</dbReference>
<accession>A0A1H8IUR2</accession>
<reference evidence="10 11" key="1">
    <citation type="submission" date="2016-10" db="EMBL/GenBank/DDBJ databases">
        <authorList>
            <person name="de Groot N.N."/>
        </authorList>
    </citation>
    <scope>NUCLEOTIDE SEQUENCE [LARGE SCALE GENOMIC DNA]</scope>
    <source>
        <strain evidence="10 11">DSM 21039</strain>
    </source>
</reference>
<gene>
    <name evidence="10" type="ORF">SAMN04488505_11292</name>
</gene>
<dbReference type="AlphaFoldDB" id="A0A1H8IUR2"/>
<protein>
    <submittedName>
        <fullName evidence="10">Putative ABC transport system permease protein</fullName>
    </submittedName>
</protein>
<comment type="subcellular location">
    <subcellularLocation>
        <location evidence="1">Cell membrane</location>
        <topology evidence="1">Multi-pass membrane protein</topology>
    </subcellularLocation>
</comment>
<dbReference type="STRING" id="573321.SAMN04488505_11292"/>
<evidence type="ECO:0000256" key="6">
    <source>
        <dbReference type="ARBA" id="ARBA00038076"/>
    </source>
</evidence>
<keyword evidence="11" id="KW-1185">Reference proteome</keyword>
<feature type="transmembrane region" description="Helical" evidence="7">
    <location>
        <begin position="282"/>
        <end position="307"/>
    </location>
</feature>
<keyword evidence="2" id="KW-1003">Cell membrane</keyword>
<dbReference type="InterPro" id="IPR025857">
    <property type="entry name" value="MacB_PCD"/>
</dbReference>
<feature type="domain" description="ABC3 transporter permease C-terminal" evidence="8">
    <location>
        <begin position="286"/>
        <end position="408"/>
    </location>
</feature>
<proteinExistence type="inferred from homology"/>
<dbReference type="EMBL" id="FOBB01000012">
    <property type="protein sequence ID" value="SEN72383.1"/>
    <property type="molecule type" value="Genomic_DNA"/>
</dbReference>
<evidence type="ECO:0000256" key="4">
    <source>
        <dbReference type="ARBA" id="ARBA00022989"/>
    </source>
</evidence>
<keyword evidence="3 7" id="KW-0812">Transmembrane</keyword>
<dbReference type="InterPro" id="IPR003838">
    <property type="entry name" value="ABC3_permease_C"/>
</dbReference>
<evidence type="ECO:0000259" key="9">
    <source>
        <dbReference type="Pfam" id="PF12704"/>
    </source>
</evidence>
<dbReference type="GO" id="GO:0005886">
    <property type="term" value="C:plasma membrane"/>
    <property type="evidence" value="ECO:0007669"/>
    <property type="project" value="UniProtKB-SubCell"/>
</dbReference>
<dbReference type="RefSeq" id="WP_089920690.1">
    <property type="nucleotide sequence ID" value="NZ_FOBB01000012.1"/>
</dbReference>
<comment type="similarity">
    <text evidence="6">Belongs to the ABC-4 integral membrane protein family.</text>
</comment>
<organism evidence="10 11">
    <name type="scientific">Chitinophaga rupis</name>
    <dbReference type="NCBI Taxonomy" id="573321"/>
    <lineage>
        <taxon>Bacteria</taxon>
        <taxon>Pseudomonadati</taxon>
        <taxon>Bacteroidota</taxon>
        <taxon>Chitinophagia</taxon>
        <taxon>Chitinophagales</taxon>
        <taxon>Chitinophagaceae</taxon>
        <taxon>Chitinophaga</taxon>
    </lineage>
</organism>
<evidence type="ECO:0000259" key="8">
    <source>
        <dbReference type="Pfam" id="PF02687"/>
    </source>
</evidence>
<evidence type="ECO:0000256" key="1">
    <source>
        <dbReference type="ARBA" id="ARBA00004651"/>
    </source>
</evidence>
<evidence type="ECO:0000256" key="3">
    <source>
        <dbReference type="ARBA" id="ARBA00022692"/>
    </source>
</evidence>
<evidence type="ECO:0000256" key="2">
    <source>
        <dbReference type="ARBA" id="ARBA00022475"/>
    </source>
</evidence>
<feature type="transmembrane region" description="Helical" evidence="7">
    <location>
        <begin position="344"/>
        <end position="361"/>
    </location>
</feature>
<dbReference type="PANTHER" id="PTHR30572">
    <property type="entry name" value="MEMBRANE COMPONENT OF TRANSPORTER-RELATED"/>
    <property type="match status" value="1"/>
</dbReference>
<evidence type="ECO:0000313" key="11">
    <source>
        <dbReference type="Proteomes" id="UP000198984"/>
    </source>
</evidence>
<dbReference type="Pfam" id="PF02687">
    <property type="entry name" value="FtsX"/>
    <property type="match status" value="1"/>
</dbReference>
<name>A0A1H8IUR2_9BACT</name>
<dbReference type="InterPro" id="IPR050250">
    <property type="entry name" value="Macrolide_Exporter_MacB"/>
</dbReference>